<name>A7SZM5_NEMVE</name>
<keyword evidence="2" id="KW-0676">Redox-active center</keyword>
<dbReference type="InterPro" id="IPR011893">
    <property type="entry name" value="Selenoprotein_Rdx-typ"/>
</dbReference>
<accession>A7SZM5</accession>
<dbReference type="SUPFAM" id="SSF52833">
    <property type="entry name" value="Thioredoxin-like"/>
    <property type="match status" value="1"/>
</dbReference>
<dbReference type="EMBL" id="DS469975">
    <property type="protein sequence ID" value="EDO30840.1"/>
    <property type="molecule type" value="Genomic_DNA"/>
</dbReference>
<keyword evidence="1" id="KW-0732">Signal</keyword>
<dbReference type="PhylomeDB" id="A7SZM5"/>
<dbReference type="HOGENOM" id="CLU_113870_2_0_1"/>
<evidence type="ECO:0008006" key="5">
    <source>
        <dbReference type="Google" id="ProtNLM"/>
    </source>
</evidence>
<dbReference type="FunCoup" id="A7SZM5">
    <property type="interactions" value="162"/>
</dbReference>
<sequence>GYQRVFEEYAQFLRQNFPHLNVEGSNYPPPRPRQILASVISMAKLIAIGIIMLGEQVRLFENLNITPPEIYTWAVNNKMYSCILIFFLSNMIEGQLISTGAFEVSFNDMPVWSKLQAGRLPSPNELHQIVENQMKFTSAAQ</sequence>
<dbReference type="GO" id="GO:0045454">
    <property type="term" value="P:cell redox homeostasis"/>
    <property type="evidence" value="ECO:0000318"/>
    <property type="project" value="GO_Central"/>
</dbReference>
<organism evidence="3 4">
    <name type="scientific">Nematostella vectensis</name>
    <name type="common">Starlet sea anemone</name>
    <dbReference type="NCBI Taxonomy" id="45351"/>
    <lineage>
        <taxon>Eukaryota</taxon>
        <taxon>Metazoa</taxon>
        <taxon>Cnidaria</taxon>
        <taxon>Anthozoa</taxon>
        <taxon>Hexacorallia</taxon>
        <taxon>Actiniaria</taxon>
        <taxon>Edwardsiidae</taxon>
        <taxon>Nematostella</taxon>
    </lineage>
</organism>
<dbReference type="PANTHER" id="PTHR13544:SF0">
    <property type="entry name" value="THIOREDOXIN REDUCTASE-LIKE SELENOPROTEIN T"/>
    <property type="match status" value="1"/>
</dbReference>
<evidence type="ECO:0000256" key="1">
    <source>
        <dbReference type="ARBA" id="ARBA00022729"/>
    </source>
</evidence>
<reference evidence="3 4" key="1">
    <citation type="journal article" date="2007" name="Science">
        <title>Sea anemone genome reveals ancestral eumetazoan gene repertoire and genomic organization.</title>
        <authorList>
            <person name="Putnam N.H."/>
            <person name="Srivastava M."/>
            <person name="Hellsten U."/>
            <person name="Dirks B."/>
            <person name="Chapman J."/>
            <person name="Salamov A."/>
            <person name="Terry A."/>
            <person name="Shapiro H."/>
            <person name="Lindquist E."/>
            <person name="Kapitonov V.V."/>
            <person name="Jurka J."/>
            <person name="Genikhovich G."/>
            <person name="Grigoriev I.V."/>
            <person name="Lucas S.M."/>
            <person name="Steele R.E."/>
            <person name="Finnerty J.R."/>
            <person name="Technau U."/>
            <person name="Martindale M.Q."/>
            <person name="Rokhsar D.S."/>
        </authorList>
    </citation>
    <scope>NUCLEOTIDE SEQUENCE [LARGE SCALE GENOMIC DNA]</scope>
    <source>
        <strain evidence="4">CH2 X CH6</strain>
    </source>
</reference>
<evidence type="ECO:0000313" key="4">
    <source>
        <dbReference type="Proteomes" id="UP000001593"/>
    </source>
</evidence>
<dbReference type="eggNOG" id="KOG3286">
    <property type="taxonomic scope" value="Eukaryota"/>
</dbReference>
<dbReference type="STRING" id="45351.A7SZM5"/>
<proteinExistence type="predicted"/>
<feature type="non-terminal residue" evidence="3">
    <location>
        <position position="141"/>
    </location>
</feature>
<dbReference type="OMA" id="LKFQICC"/>
<dbReference type="Proteomes" id="UP000001593">
    <property type="component" value="Unassembled WGS sequence"/>
</dbReference>
<dbReference type="GO" id="GO:0005789">
    <property type="term" value="C:endoplasmic reticulum membrane"/>
    <property type="evidence" value="ECO:0000318"/>
    <property type="project" value="GO_Central"/>
</dbReference>
<dbReference type="AlphaFoldDB" id="A7SZM5"/>
<dbReference type="Gene3D" id="3.40.30.10">
    <property type="entry name" value="Glutaredoxin"/>
    <property type="match status" value="1"/>
</dbReference>
<gene>
    <name evidence="3" type="ORF">NEMVEDRAFT_v1g139284</name>
</gene>
<dbReference type="PANTHER" id="PTHR13544">
    <property type="entry name" value="SELENOPROTEIN T"/>
    <property type="match status" value="1"/>
</dbReference>
<evidence type="ECO:0000313" key="3">
    <source>
        <dbReference type="EMBL" id="EDO30840.1"/>
    </source>
</evidence>
<dbReference type="Pfam" id="PF10262">
    <property type="entry name" value="Rdx"/>
    <property type="match status" value="1"/>
</dbReference>
<dbReference type="GO" id="GO:0004791">
    <property type="term" value="F:thioredoxin-disulfide reductase (NADPH) activity"/>
    <property type="evidence" value="ECO:0000318"/>
    <property type="project" value="GO_Central"/>
</dbReference>
<dbReference type="NCBIfam" id="TIGR02174">
    <property type="entry name" value="CXXU_selWTH"/>
    <property type="match status" value="1"/>
</dbReference>
<keyword evidence="4" id="KW-1185">Reference proteome</keyword>
<dbReference type="InterPro" id="IPR019389">
    <property type="entry name" value="Selenoprotein_T"/>
</dbReference>
<protein>
    <recommendedName>
        <fullName evidence="5">Selenoprotein T</fullName>
    </recommendedName>
</protein>
<dbReference type="InterPro" id="IPR036249">
    <property type="entry name" value="Thioredoxin-like_sf"/>
</dbReference>
<evidence type="ECO:0000256" key="2">
    <source>
        <dbReference type="ARBA" id="ARBA00023284"/>
    </source>
</evidence>
<dbReference type="InParanoid" id="A7SZM5"/>